<dbReference type="AlphaFoldDB" id="V4ASJ5"/>
<keyword evidence="15" id="KW-1185">Reference proteome</keyword>
<keyword evidence="10" id="KW-0539">Nucleus</keyword>
<dbReference type="GO" id="GO:0006302">
    <property type="term" value="P:double-strand break repair"/>
    <property type="evidence" value="ECO:0007669"/>
    <property type="project" value="TreeGrafter"/>
</dbReference>
<comment type="catalytic activity">
    <reaction evidence="1">
        <text>S-ubiquitinyl-[E2 ubiquitin-conjugating enzyme]-L-cysteine + [acceptor protein]-L-lysine = [E2 ubiquitin-conjugating enzyme]-L-cysteine + N(6)-ubiquitinyl-[acceptor protein]-L-lysine.</text>
        <dbReference type="EC" id="2.3.2.27"/>
    </reaction>
</comment>
<dbReference type="GO" id="GO:0008270">
    <property type="term" value="F:zinc ion binding"/>
    <property type="evidence" value="ECO:0007669"/>
    <property type="project" value="UniProtKB-KW"/>
</dbReference>
<evidence type="ECO:0000256" key="8">
    <source>
        <dbReference type="ARBA" id="ARBA00022786"/>
    </source>
</evidence>
<evidence type="ECO:0000256" key="6">
    <source>
        <dbReference type="ARBA" id="ARBA00022763"/>
    </source>
</evidence>
<accession>V4ASJ5</accession>
<dbReference type="GO" id="GO:0035861">
    <property type="term" value="C:site of double-strand break"/>
    <property type="evidence" value="ECO:0007669"/>
    <property type="project" value="TreeGrafter"/>
</dbReference>
<dbReference type="InterPro" id="IPR051657">
    <property type="entry name" value="RNF168/RNF169_E3_ubiq-ligase"/>
</dbReference>
<gene>
    <name evidence="14" type="ORF">LOTGIDRAFT_141101</name>
</gene>
<evidence type="ECO:0000256" key="12">
    <source>
        <dbReference type="SAM" id="MobiDB-lite"/>
    </source>
</evidence>
<protein>
    <recommendedName>
        <fullName evidence="3">RING-type E3 ubiquitin transferase</fullName>
        <ecNumber evidence="3">2.3.2.27</ecNumber>
    </recommendedName>
</protein>
<evidence type="ECO:0000256" key="3">
    <source>
        <dbReference type="ARBA" id="ARBA00012483"/>
    </source>
</evidence>
<proteinExistence type="predicted"/>
<dbReference type="EMBL" id="KB200802">
    <property type="protein sequence ID" value="ESP00248.1"/>
    <property type="molecule type" value="Genomic_DNA"/>
</dbReference>
<dbReference type="InterPro" id="IPR018957">
    <property type="entry name" value="Znf_C3HC4_RING-type"/>
</dbReference>
<evidence type="ECO:0000256" key="2">
    <source>
        <dbReference type="ARBA" id="ARBA00004123"/>
    </source>
</evidence>
<dbReference type="CDD" id="cd16550">
    <property type="entry name" value="RING-HC_RNF168"/>
    <property type="match status" value="1"/>
</dbReference>
<organism evidence="14 15">
    <name type="scientific">Lottia gigantea</name>
    <name type="common">Giant owl limpet</name>
    <dbReference type="NCBI Taxonomy" id="225164"/>
    <lineage>
        <taxon>Eukaryota</taxon>
        <taxon>Metazoa</taxon>
        <taxon>Spiralia</taxon>
        <taxon>Lophotrochozoa</taxon>
        <taxon>Mollusca</taxon>
        <taxon>Gastropoda</taxon>
        <taxon>Patellogastropoda</taxon>
        <taxon>Lottioidea</taxon>
        <taxon>Lottiidae</taxon>
        <taxon>Lottia</taxon>
    </lineage>
</organism>
<keyword evidence="7 11" id="KW-0863">Zinc-finger</keyword>
<evidence type="ECO:0000256" key="1">
    <source>
        <dbReference type="ARBA" id="ARBA00000900"/>
    </source>
</evidence>
<dbReference type="Pfam" id="PF00097">
    <property type="entry name" value="zf-C3HC4"/>
    <property type="match status" value="1"/>
</dbReference>
<evidence type="ECO:0000256" key="5">
    <source>
        <dbReference type="ARBA" id="ARBA00022723"/>
    </source>
</evidence>
<dbReference type="PANTHER" id="PTHR23328">
    <property type="entry name" value="RING-TYPE DOMAIN-CONTAINING PROTEIN"/>
    <property type="match status" value="1"/>
</dbReference>
<evidence type="ECO:0000256" key="4">
    <source>
        <dbReference type="ARBA" id="ARBA00022679"/>
    </source>
</evidence>
<keyword evidence="8" id="KW-0833">Ubl conjugation pathway</keyword>
<dbReference type="Gene3D" id="3.30.40.10">
    <property type="entry name" value="Zinc/RING finger domain, C3HC4 (zinc finger)"/>
    <property type="match status" value="1"/>
</dbReference>
<dbReference type="KEGG" id="lgi:LOTGIDRAFT_141101"/>
<evidence type="ECO:0000256" key="9">
    <source>
        <dbReference type="ARBA" id="ARBA00022833"/>
    </source>
</evidence>
<dbReference type="OMA" id="VWKRRLK"/>
<evidence type="ECO:0000256" key="10">
    <source>
        <dbReference type="ARBA" id="ARBA00023242"/>
    </source>
</evidence>
<feature type="region of interest" description="Disordered" evidence="12">
    <location>
        <begin position="91"/>
        <end position="123"/>
    </location>
</feature>
<keyword evidence="6" id="KW-0227">DNA damage</keyword>
<keyword evidence="5" id="KW-0479">Metal-binding</keyword>
<dbReference type="CDD" id="cd22249">
    <property type="entry name" value="UDM1_RNF168_RNF169-like"/>
    <property type="match status" value="1"/>
</dbReference>
<dbReference type="HOGENOM" id="CLU_095365_0_0_1"/>
<keyword evidence="9" id="KW-0862">Zinc</keyword>
<reference evidence="14 15" key="1">
    <citation type="journal article" date="2013" name="Nature">
        <title>Insights into bilaterian evolution from three spiralian genomes.</title>
        <authorList>
            <person name="Simakov O."/>
            <person name="Marletaz F."/>
            <person name="Cho S.J."/>
            <person name="Edsinger-Gonzales E."/>
            <person name="Havlak P."/>
            <person name="Hellsten U."/>
            <person name="Kuo D.H."/>
            <person name="Larsson T."/>
            <person name="Lv J."/>
            <person name="Arendt D."/>
            <person name="Savage R."/>
            <person name="Osoegawa K."/>
            <person name="de Jong P."/>
            <person name="Grimwood J."/>
            <person name="Chapman J.A."/>
            <person name="Shapiro H."/>
            <person name="Aerts A."/>
            <person name="Otillar R.P."/>
            <person name="Terry A.Y."/>
            <person name="Boore J.L."/>
            <person name="Grigoriev I.V."/>
            <person name="Lindberg D.R."/>
            <person name="Seaver E.C."/>
            <person name="Weisblat D.A."/>
            <person name="Putnam N.H."/>
            <person name="Rokhsar D.S."/>
        </authorList>
    </citation>
    <scope>NUCLEOTIDE SEQUENCE [LARGE SCALE GENOMIC DNA]</scope>
</reference>
<dbReference type="SUPFAM" id="SSF57850">
    <property type="entry name" value="RING/U-box"/>
    <property type="match status" value="1"/>
</dbReference>
<comment type="subcellular location">
    <subcellularLocation>
        <location evidence="2">Nucleus</location>
    </subcellularLocation>
</comment>
<feature type="domain" description="RING-type" evidence="13">
    <location>
        <begin position="19"/>
        <end position="58"/>
    </location>
</feature>
<dbReference type="PROSITE" id="PS50089">
    <property type="entry name" value="ZF_RING_2"/>
    <property type="match status" value="1"/>
</dbReference>
<dbReference type="InterPro" id="IPR013083">
    <property type="entry name" value="Znf_RING/FYVE/PHD"/>
</dbReference>
<name>V4ASJ5_LOTGI</name>
<feature type="compositionally biased region" description="Acidic residues" evidence="12">
    <location>
        <begin position="98"/>
        <end position="110"/>
    </location>
</feature>
<evidence type="ECO:0000256" key="7">
    <source>
        <dbReference type="ARBA" id="ARBA00022771"/>
    </source>
</evidence>
<evidence type="ECO:0000256" key="11">
    <source>
        <dbReference type="PROSITE-ProRule" id="PRU00175"/>
    </source>
</evidence>
<keyword evidence="4" id="KW-0808">Transferase</keyword>
<dbReference type="GeneID" id="20234392"/>
<evidence type="ECO:0000313" key="14">
    <source>
        <dbReference type="EMBL" id="ESP00248.1"/>
    </source>
</evidence>
<dbReference type="OrthoDB" id="426657at2759"/>
<dbReference type="GO" id="GO:0031491">
    <property type="term" value="F:nucleosome binding"/>
    <property type="evidence" value="ECO:0007669"/>
    <property type="project" value="TreeGrafter"/>
</dbReference>
<sequence length="197" mass="23076">MAYSAVQNSSAVTLEDCTCPICMSILIQPVTMPCTHELCMPCFRKTVEEANLCCPMCRLRIATWARLSTKQKTLVNEIRWKQIQTLFPEKVRRRQEGKDDDDGDLNDEDEPIHHPIVNIAEPGEIRKEYEEQLERLEKQREEERSKEEAESADLIKKLQREEEERARELERQAEEQRIKDEEIARKLAESAEVSVYL</sequence>
<dbReference type="RefSeq" id="XP_009049057.1">
    <property type="nucleotide sequence ID" value="XM_009050809.1"/>
</dbReference>
<dbReference type="EC" id="2.3.2.27" evidence="3"/>
<dbReference type="CTD" id="20234392"/>
<dbReference type="Proteomes" id="UP000030746">
    <property type="component" value="Unassembled WGS sequence"/>
</dbReference>
<evidence type="ECO:0000313" key="15">
    <source>
        <dbReference type="Proteomes" id="UP000030746"/>
    </source>
</evidence>
<dbReference type="STRING" id="225164.V4ASJ5"/>
<dbReference type="GO" id="GO:0005634">
    <property type="term" value="C:nucleus"/>
    <property type="evidence" value="ECO:0007669"/>
    <property type="project" value="UniProtKB-SubCell"/>
</dbReference>
<dbReference type="GO" id="GO:0061630">
    <property type="term" value="F:ubiquitin protein ligase activity"/>
    <property type="evidence" value="ECO:0007669"/>
    <property type="project" value="UniProtKB-EC"/>
</dbReference>
<dbReference type="SMART" id="SM00184">
    <property type="entry name" value="RING"/>
    <property type="match status" value="1"/>
</dbReference>
<evidence type="ECO:0000259" key="13">
    <source>
        <dbReference type="PROSITE" id="PS50089"/>
    </source>
</evidence>
<dbReference type="PANTHER" id="PTHR23328:SF0">
    <property type="entry name" value="RING-TYPE DOMAIN-CONTAINING PROTEIN"/>
    <property type="match status" value="1"/>
</dbReference>
<feature type="region of interest" description="Disordered" evidence="12">
    <location>
        <begin position="136"/>
        <end position="181"/>
    </location>
</feature>
<dbReference type="InterPro" id="IPR001841">
    <property type="entry name" value="Znf_RING"/>
</dbReference>